<dbReference type="InterPro" id="IPR010133">
    <property type="entry name" value="Bacteriocin_signal_seq"/>
</dbReference>
<proteinExistence type="predicted"/>
<comment type="caution">
    <text evidence="1">The sequence shown here is derived from an EMBL/GenBank/DDBJ whole genome shotgun (WGS) entry which is preliminary data.</text>
</comment>
<keyword evidence="2" id="KW-1185">Reference proteome</keyword>
<organism evidence="1 2">
    <name type="scientific">Chitinophaga fulva</name>
    <dbReference type="NCBI Taxonomy" id="2728842"/>
    <lineage>
        <taxon>Bacteria</taxon>
        <taxon>Pseudomonadati</taxon>
        <taxon>Bacteroidota</taxon>
        <taxon>Chitinophagia</taxon>
        <taxon>Chitinophagales</taxon>
        <taxon>Chitinophagaceae</taxon>
        <taxon>Chitinophaga</taxon>
    </lineage>
</organism>
<dbReference type="Proteomes" id="UP000583266">
    <property type="component" value="Unassembled WGS sequence"/>
</dbReference>
<dbReference type="AlphaFoldDB" id="A0A848GBA4"/>
<accession>A0A848GBA4</accession>
<reference evidence="1 2" key="1">
    <citation type="submission" date="2020-04" db="EMBL/GenBank/DDBJ databases">
        <title>Chitinophaga sp. G-6-1-13 sp. nov., isolated from soil.</title>
        <authorList>
            <person name="Dahal R.H."/>
            <person name="Chaudhary D.K."/>
        </authorList>
    </citation>
    <scope>NUCLEOTIDE SEQUENCE [LARGE SCALE GENOMIC DNA]</scope>
    <source>
        <strain evidence="1 2">G-6-1-13</strain>
    </source>
</reference>
<dbReference type="EMBL" id="JABBGC010000001">
    <property type="protein sequence ID" value="NML35774.1"/>
    <property type="molecule type" value="Genomic_DNA"/>
</dbReference>
<protein>
    <submittedName>
        <fullName evidence="1">Bacteriocin</fullName>
    </submittedName>
</protein>
<name>A0A848GBA4_9BACT</name>
<dbReference type="RefSeq" id="WP_169222965.1">
    <property type="nucleotide sequence ID" value="NZ_JABBGC010000001.1"/>
</dbReference>
<evidence type="ECO:0000313" key="1">
    <source>
        <dbReference type="EMBL" id="NML35774.1"/>
    </source>
</evidence>
<sequence length="63" mass="7044">MKKLKLRATELGAKEVLTNEQLKHIVGGVANERAYCRTDDDCPPTEYCCQSLEICVPKSFVCP</sequence>
<dbReference type="NCBIfam" id="TIGR01847">
    <property type="entry name" value="bacteriocin_sig"/>
    <property type="match status" value="1"/>
</dbReference>
<gene>
    <name evidence="1" type="ORF">HHL17_01070</name>
</gene>
<evidence type="ECO:0000313" key="2">
    <source>
        <dbReference type="Proteomes" id="UP000583266"/>
    </source>
</evidence>